<organism evidence="2 3">
    <name type="scientific">Seminavis robusta</name>
    <dbReference type="NCBI Taxonomy" id="568900"/>
    <lineage>
        <taxon>Eukaryota</taxon>
        <taxon>Sar</taxon>
        <taxon>Stramenopiles</taxon>
        <taxon>Ochrophyta</taxon>
        <taxon>Bacillariophyta</taxon>
        <taxon>Bacillariophyceae</taxon>
        <taxon>Bacillariophycidae</taxon>
        <taxon>Naviculales</taxon>
        <taxon>Naviculaceae</taxon>
        <taxon>Seminavis</taxon>
    </lineage>
</organism>
<dbReference type="EMBL" id="CAICTM010000002">
    <property type="protein sequence ID" value="CAB9496138.1"/>
    <property type="molecule type" value="Genomic_DNA"/>
</dbReference>
<evidence type="ECO:0000256" key="1">
    <source>
        <dbReference type="SAM" id="MobiDB-lite"/>
    </source>
</evidence>
<feature type="region of interest" description="Disordered" evidence="1">
    <location>
        <begin position="120"/>
        <end position="155"/>
    </location>
</feature>
<dbReference type="AlphaFoldDB" id="A0A9N8H3X7"/>
<evidence type="ECO:0000313" key="2">
    <source>
        <dbReference type="EMBL" id="CAB9496138.1"/>
    </source>
</evidence>
<sequence length="244" mass="26803">MGKTNEVWSGDTMKEAIQFYKPKIEWTDEELNEMPKWIYDKMYDSTLETIMNNTAKQLGPCTGLTSRKAIIDRFHEVGKTSAVLLDGALEYILAHAKKAWTKHPYFLTAEQIRGQVAKLPDAEGDEGSKSSSSGGGPEISLPSAKKQKTQLPNDTDHCSLSVGSIALTVTKAKYVMDFLSIPEEVGDSIPKEVGDSIPKEVTVTTDTQNKEMGNDAESLGTIPHSQLDYEETTSVHELNGVFDG</sequence>
<proteinExistence type="predicted"/>
<keyword evidence="3" id="KW-1185">Reference proteome</keyword>
<gene>
    <name evidence="2" type="ORF">SEMRO_2_G001150.1</name>
</gene>
<reference evidence="2" key="1">
    <citation type="submission" date="2020-06" db="EMBL/GenBank/DDBJ databases">
        <authorList>
            <consortium name="Plant Systems Biology data submission"/>
        </authorList>
    </citation>
    <scope>NUCLEOTIDE SEQUENCE</scope>
    <source>
        <strain evidence="2">D6</strain>
    </source>
</reference>
<accession>A0A9N8H3X7</accession>
<evidence type="ECO:0000313" key="3">
    <source>
        <dbReference type="Proteomes" id="UP001153069"/>
    </source>
</evidence>
<dbReference type="Proteomes" id="UP001153069">
    <property type="component" value="Unassembled WGS sequence"/>
</dbReference>
<name>A0A9N8H3X7_9STRA</name>
<comment type="caution">
    <text evidence="2">The sequence shown here is derived from an EMBL/GenBank/DDBJ whole genome shotgun (WGS) entry which is preliminary data.</text>
</comment>
<protein>
    <submittedName>
        <fullName evidence="2">Uncharacterized protein</fullName>
    </submittedName>
</protein>